<dbReference type="AlphaFoldDB" id="A0ABD3NW70"/>
<protein>
    <submittedName>
        <fullName evidence="2">Uncharacterized protein</fullName>
    </submittedName>
</protein>
<evidence type="ECO:0000313" key="3">
    <source>
        <dbReference type="Proteomes" id="UP001516023"/>
    </source>
</evidence>
<organism evidence="2 3">
    <name type="scientific">Cyclotella cryptica</name>
    <dbReference type="NCBI Taxonomy" id="29204"/>
    <lineage>
        <taxon>Eukaryota</taxon>
        <taxon>Sar</taxon>
        <taxon>Stramenopiles</taxon>
        <taxon>Ochrophyta</taxon>
        <taxon>Bacillariophyta</taxon>
        <taxon>Coscinodiscophyceae</taxon>
        <taxon>Thalassiosirophycidae</taxon>
        <taxon>Stephanodiscales</taxon>
        <taxon>Stephanodiscaceae</taxon>
        <taxon>Cyclotella</taxon>
    </lineage>
</organism>
<dbReference type="Proteomes" id="UP001516023">
    <property type="component" value="Unassembled WGS sequence"/>
</dbReference>
<keyword evidence="3" id="KW-1185">Reference proteome</keyword>
<reference evidence="2 3" key="1">
    <citation type="journal article" date="2020" name="G3 (Bethesda)">
        <title>Improved Reference Genome for Cyclotella cryptica CCMP332, a Model for Cell Wall Morphogenesis, Salinity Adaptation, and Lipid Production in Diatoms (Bacillariophyta).</title>
        <authorList>
            <person name="Roberts W.R."/>
            <person name="Downey K.M."/>
            <person name="Ruck E.C."/>
            <person name="Traller J.C."/>
            <person name="Alverson A.J."/>
        </authorList>
    </citation>
    <scope>NUCLEOTIDE SEQUENCE [LARGE SCALE GENOMIC DNA]</scope>
    <source>
        <strain evidence="2 3">CCMP332</strain>
    </source>
</reference>
<name>A0ABD3NW70_9STRA</name>
<dbReference type="EMBL" id="JABMIG020000357">
    <property type="protein sequence ID" value="KAL3780230.1"/>
    <property type="molecule type" value="Genomic_DNA"/>
</dbReference>
<sequence>MEKMQGIVKLRRATGPPPSSSNSGPPTFKPVPIFAFAMIDEDKFGNGIGWDADGILLCCWGNIPLMREGDKWG</sequence>
<comment type="caution">
    <text evidence="2">The sequence shown here is derived from an EMBL/GenBank/DDBJ whole genome shotgun (WGS) entry which is preliminary data.</text>
</comment>
<evidence type="ECO:0000256" key="1">
    <source>
        <dbReference type="SAM" id="MobiDB-lite"/>
    </source>
</evidence>
<evidence type="ECO:0000313" key="2">
    <source>
        <dbReference type="EMBL" id="KAL3780230.1"/>
    </source>
</evidence>
<accession>A0ABD3NW70</accession>
<proteinExistence type="predicted"/>
<feature type="region of interest" description="Disordered" evidence="1">
    <location>
        <begin position="1"/>
        <end position="28"/>
    </location>
</feature>
<gene>
    <name evidence="2" type="ORF">HJC23_013522</name>
</gene>